<keyword evidence="8" id="KW-0067">ATP-binding</keyword>
<dbReference type="AlphaFoldDB" id="A0A0A2G426"/>
<evidence type="ECO:0000256" key="2">
    <source>
        <dbReference type="ARBA" id="ARBA00005810"/>
    </source>
</evidence>
<dbReference type="GO" id="GO:0046654">
    <property type="term" value="P:tetrahydrofolate biosynthetic process"/>
    <property type="evidence" value="ECO:0007669"/>
    <property type="project" value="UniProtKB-UniPathway"/>
</dbReference>
<evidence type="ECO:0000256" key="12">
    <source>
        <dbReference type="ARBA" id="ARBA00033413"/>
    </source>
</evidence>
<dbReference type="PANTHER" id="PTHR43071">
    <property type="entry name" value="2-AMINO-4-HYDROXY-6-HYDROXYMETHYLDIHYDROPTERIDINE PYROPHOSPHOKINASE"/>
    <property type="match status" value="1"/>
</dbReference>
<comment type="similarity">
    <text evidence="2">Belongs to the HPPK family.</text>
</comment>
<evidence type="ECO:0000256" key="4">
    <source>
        <dbReference type="ARBA" id="ARBA00016218"/>
    </source>
</evidence>
<dbReference type="GO" id="GO:0005524">
    <property type="term" value="F:ATP binding"/>
    <property type="evidence" value="ECO:0007669"/>
    <property type="project" value="UniProtKB-KW"/>
</dbReference>
<dbReference type="EC" id="2.7.6.3" evidence="3"/>
<dbReference type="GO" id="GO:0046656">
    <property type="term" value="P:folic acid biosynthetic process"/>
    <property type="evidence" value="ECO:0007669"/>
    <property type="project" value="UniProtKB-KW"/>
</dbReference>
<evidence type="ECO:0000313" key="14">
    <source>
        <dbReference type="EMBL" id="KGN98033.1"/>
    </source>
</evidence>
<reference evidence="14 15" key="1">
    <citation type="submission" date="2014-08" db="EMBL/GenBank/DDBJ databases">
        <title>Porphyromonas gingivicanis strain:COT-022_OH1391 Genome sequencing.</title>
        <authorList>
            <person name="Wallis C."/>
            <person name="Deusch O."/>
            <person name="O'Flynn C."/>
            <person name="Davis I."/>
            <person name="Jospin G."/>
            <person name="Darling A.E."/>
            <person name="Coil D.A."/>
            <person name="Alexiev A."/>
            <person name="Horsfall A."/>
            <person name="Kirkwood N."/>
            <person name="Harris S."/>
            <person name="Eisen J.A."/>
        </authorList>
    </citation>
    <scope>NUCLEOTIDE SEQUENCE [LARGE SCALE GENOMIC DNA]</scope>
    <source>
        <strain evidence="15">COT-022 OH1391</strain>
    </source>
</reference>
<dbReference type="GO" id="GO:0003848">
    <property type="term" value="F:2-amino-4-hydroxy-6-hydroxymethyldihydropteridine diphosphokinase activity"/>
    <property type="evidence" value="ECO:0007669"/>
    <property type="project" value="UniProtKB-EC"/>
</dbReference>
<dbReference type="SUPFAM" id="SSF55083">
    <property type="entry name" value="6-hydroxymethyl-7,8-dihydropterin pyrophosphokinase, HPPK"/>
    <property type="match status" value="1"/>
</dbReference>
<dbReference type="InterPro" id="IPR035907">
    <property type="entry name" value="Hppk_sf"/>
</dbReference>
<dbReference type="RefSeq" id="WP_036883510.1">
    <property type="nucleotide sequence ID" value="NZ_JQZW01000008.1"/>
</dbReference>
<dbReference type="Proteomes" id="UP000030134">
    <property type="component" value="Unassembled WGS sequence"/>
</dbReference>
<dbReference type="CDD" id="cd00483">
    <property type="entry name" value="HPPK"/>
    <property type="match status" value="1"/>
</dbReference>
<dbReference type="Gene3D" id="3.30.70.560">
    <property type="entry name" value="7,8-Dihydro-6-hydroxymethylpterin-pyrophosphokinase HPPK"/>
    <property type="match status" value="1"/>
</dbReference>
<evidence type="ECO:0000256" key="9">
    <source>
        <dbReference type="ARBA" id="ARBA00022909"/>
    </source>
</evidence>
<evidence type="ECO:0000256" key="7">
    <source>
        <dbReference type="ARBA" id="ARBA00022777"/>
    </source>
</evidence>
<keyword evidence="6" id="KW-0547">Nucleotide-binding</keyword>
<comment type="pathway">
    <text evidence="1">Cofactor biosynthesis; tetrahydrofolate biosynthesis; 2-amino-4-hydroxy-6-hydroxymethyl-7,8-dihydropteridine diphosphate from 7,8-dihydroneopterin triphosphate: step 4/4.</text>
</comment>
<name>A0A0A2G426_9PORP</name>
<dbReference type="PANTHER" id="PTHR43071:SF1">
    <property type="entry name" value="2-AMINO-4-HYDROXY-6-HYDROXYMETHYLDIHYDROPTERIDINE PYROPHOSPHOKINASE"/>
    <property type="match status" value="1"/>
</dbReference>
<evidence type="ECO:0000256" key="10">
    <source>
        <dbReference type="ARBA" id="ARBA00029409"/>
    </source>
</evidence>
<organism evidence="14 15">
    <name type="scientific">Porphyromonas gingivicanis</name>
    <dbReference type="NCBI Taxonomy" id="266762"/>
    <lineage>
        <taxon>Bacteria</taxon>
        <taxon>Pseudomonadati</taxon>
        <taxon>Bacteroidota</taxon>
        <taxon>Bacteroidia</taxon>
        <taxon>Bacteroidales</taxon>
        <taxon>Porphyromonadaceae</taxon>
        <taxon>Porphyromonas</taxon>
    </lineage>
</organism>
<protein>
    <recommendedName>
        <fullName evidence="4">2-amino-4-hydroxy-6-hydroxymethyldihydropteridine pyrophosphokinase</fullName>
        <ecNumber evidence="3">2.7.6.3</ecNumber>
    </recommendedName>
    <alternativeName>
        <fullName evidence="11">6-hydroxymethyl-7,8-dihydropterin pyrophosphokinase</fullName>
    </alternativeName>
    <alternativeName>
        <fullName evidence="12">7,8-dihydro-6-hydroxymethylpterin-pyrophosphokinase</fullName>
    </alternativeName>
</protein>
<comment type="function">
    <text evidence="10">Catalyzes the transfer of pyrophosphate from adenosine triphosphate (ATP) to 6-hydroxymethyl-7,8-dihydropterin, an enzymatic step in folate biosynthesis pathway.</text>
</comment>
<dbReference type="InterPro" id="IPR000550">
    <property type="entry name" value="Hppk"/>
</dbReference>
<dbReference type="UniPathway" id="UPA00077">
    <property type="reaction ID" value="UER00155"/>
</dbReference>
<dbReference type="STRING" id="266762.HQ36_03680"/>
<keyword evidence="15" id="KW-1185">Reference proteome</keyword>
<dbReference type="NCBIfam" id="TIGR01498">
    <property type="entry name" value="folK"/>
    <property type="match status" value="1"/>
</dbReference>
<accession>A0A0A2G426</accession>
<proteinExistence type="inferred from homology"/>
<sequence>MDKRKKSTIVYLALGSNLGARHVILSQAITQLSEEVGSVLSIASFYETTPWGFSSEYQFLNTVIALRTELSAEELLAETQRIERSLGRTSKHLVGENYTDRTIDIDILFYGEEVIHLEDRLIIPHPLLHERLFVLEPLVQIAPNLIHPKKKQTILTLLKVRNSL</sequence>
<evidence type="ECO:0000256" key="3">
    <source>
        <dbReference type="ARBA" id="ARBA00013253"/>
    </source>
</evidence>
<evidence type="ECO:0000256" key="1">
    <source>
        <dbReference type="ARBA" id="ARBA00005051"/>
    </source>
</evidence>
<dbReference type="eggNOG" id="COG0801">
    <property type="taxonomic scope" value="Bacteria"/>
</dbReference>
<evidence type="ECO:0000259" key="13">
    <source>
        <dbReference type="Pfam" id="PF01288"/>
    </source>
</evidence>
<dbReference type="EMBL" id="JQZW01000008">
    <property type="protein sequence ID" value="KGN98033.1"/>
    <property type="molecule type" value="Genomic_DNA"/>
</dbReference>
<evidence type="ECO:0000256" key="6">
    <source>
        <dbReference type="ARBA" id="ARBA00022741"/>
    </source>
</evidence>
<dbReference type="GO" id="GO:0016301">
    <property type="term" value="F:kinase activity"/>
    <property type="evidence" value="ECO:0007669"/>
    <property type="project" value="UniProtKB-KW"/>
</dbReference>
<evidence type="ECO:0000313" key="15">
    <source>
        <dbReference type="Proteomes" id="UP000030134"/>
    </source>
</evidence>
<feature type="domain" description="7,8-dihydro-6-hydroxymethylpterin-pyrophosphokinase" evidence="13">
    <location>
        <begin position="11"/>
        <end position="143"/>
    </location>
</feature>
<evidence type="ECO:0000256" key="8">
    <source>
        <dbReference type="ARBA" id="ARBA00022840"/>
    </source>
</evidence>
<keyword evidence="7 14" id="KW-0418">Kinase</keyword>
<evidence type="ECO:0000256" key="11">
    <source>
        <dbReference type="ARBA" id="ARBA00029766"/>
    </source>
</evidence>
<evidence type="ECO:0000256" key="5">
    <source>
        <dbReference type="ARBA" id="ARBA00022679"/>
    </source>
</evidence>
<keyword evidence="5" id="KW-0808">Transferase</keyword>
<dbReference type="Pfam" id="PF01288">
    <property type="entry name" value="HPPK"/>
    <property type="match status" value="1"/>
</dbReference>
<comment type="caution">
    <text evidence="14">The sequence shown here is derived from an EMBL/GenBank/DDBJ whole genome shotgun (WGS) entry which is preliminary data.</text>
</comment>
<gene>
    <name evidence="14" type="ORF">HQ36_03680</name>
</gene>
<dbReference type="OrthoDB" id="9808041at2"/>
<keyword evidence="9" id="KW-0289">Folate biosynthesis</keyword>